<keyword evidence="2" id="KW-1185">Reference proteome</keyword>
<organism evidence="1 2">
    <name type="scientific">Arctium lappa</name>
    <name type="common">Greater burdock</name>
    <name type="synonym">Lappa major</name>
    <dbReference type="NCBI Taxonomy" id="4217"/>
    <lineage>
        <taxon>Eukaryota</taxon>
        <taxon>Viridiplantae</taxon>
        <taxon>Streptophyta</taxon>
        <taxon>Embryophyta</taxon>
        <taxon>Tracheophyta</taxon>
        <taxon>Spermatophyta</taxon>
        <taxon>Magnoliopsida</taxon>
        <taxon>eudicotyledons</taxon>
        <taxon>Gunneridae</taxon>
        <taxon>Pentapetalae</taxon>
        <taxon>asterids</taxon>
        <taxon>campanulids</taxon>
        <taxon>Asterales</taxon>
        <taxon>Asteraceae</taxon>
        <taxon>Carduoideae</taxon>
        <taxon>Cardueae</taxon>
        <taxon>Arctiinae</taxon>
        <taxon>Arctium</taxon>
    </lineage>
</organism>
<evidence type="ECO:0000313" key="2">
    <source>
        <dbReference type="Proteomes" id="UP001055879"/>
    </source>
</evidence>
<accession>A0ACB8Y6B5</accession>
<reference evidence="2" key="1">
    <citation type="journal article" date="2022" name="Mol. Ecol. Resour.">
        <title>The genomes of chicory, endive, great burdock and yacon provide insights into Asteraceae palaeo-polyploidization history and plant inulin production.</title>
        <authorList>
            <person name="Fan W."/>
            <person name="Wang S."/>
            <person name="Wang H."/>
            <person name="Wang A."/>
            <person name="Jiang F."/>
            <person name="Liu H."/>
            <person name="Zhao H."/>
            <person name="Xu D."/>
            <person name="Zhang Y."/>
        </authorList>
    </citation>
    <scope>NUCLEOTIDE SEQUENCE [LARGE SCALE GENOMIC DNA]</scope>
    <source>
        <strain evidence="2">cv. Niubang</strain>
    </source>
</reference>
<reference evidence="1 2" key="2">
    <citation type="journal article" date="2022" name="Mol. Ecol. Resour.">
        <title>The genomes of chicory, endive, great burdock and yacon provide insights into Asteraceae paleo-polyploidization history and plant inulin production.</title>
        <authorList>
            <person name="Fan W."/>
            <person name="Wang S."/>
            <person name="Wang H."/>
            <person name="Wang A."/>
            <person name="Jiang F."/>
            <person name="Liu H."/>
            <person name="Zhao H."/>
            <person name="Xu D."/>
            <person name="Zhang Y."/>
        </authorList>
    </citation>
    <scope>NUCLEOTIDE SEQUENCE [LARGE SCALE GENOMIC DNA]</scope>
    <source>
        <strain evidence="2">cv. Niubang</strain>
    </source>
</reference>
<sequence>MDPSLFHSANPNYNCSPSILCIVSYPAFYGEIETSVVEENRKLRTHNLSIDVSQTGIIMHVNETFFLNSGSSNLL</sequence>
<dbReference type="Proteomes" id="UP001055879">
    <property type="component" value="Linkage Group LG13"/>
</dbReference>
<gene>
    <name evidence="1" type="ORF">L6452_35398</name>
</gene>
<evidence type="ECO:0000313" key="1">
    <source>
        <dbReference type="EMBL" id="KAI3680625.1"/>
    </source>
</evidence>
<name>A0ACB8Y6B5_ARCLA</name>
<comment type="caution">
    <text evidence="1">The sequence shown here is derived from an EMBL/GenBank/DDBJ whole genome shotgun (WGS) entry which is preliminary data.</text>
</comment>
<protein>
    <submittedName>
        <fullName evidence="1">Uncharacterized protein</fullName>
    </submittedName>
</protein>
<dbReference type="EMBL" id="CM042059">
    <property type="protein sequence ID" value="KAI3680625.1"/>
    <property type="molecule type" value="Genomic_DNA"/>
</dbReference>
<proteinExistence type="predicted"/>